<protein>
    <recommendedName>
        <fullName evidence="3">Tail tape measure protein</fullName>
    </recommendedName>
</protein>
<dbReference type="RefSeq" id="WP_138192648.1">
    <property type="nucleotide sequence ID" value="NZ_VCIW01000002.1"/>
</dbReference>
<dbReference type="AlphaFoldDB" id="A0A5R9GG54"/>
<dbReference type="EMBL" id="VCIW01000002">
    <property type="protein sequence ID" value="TLS53396.1"/>
    <property type="molecule type" value="Genomic_DNA"/>
</dbReference>
<dbReference type="OrthoDB" id="90760at2"/>
<sequence>MSYSLTAVLRLQDKMTAPLRKAMDQTKKMDDVVKKTSKSVGGYVSSTGKAASAVVKFAKENVKLGTSFGKVSAGVGSMRSGFVGLAAAIGGAYGAAKLFDATVGAASRRELDVITMDAMFKGDTKTANQFFAFLEKRAADSLFSENDFFSAKAFIPVTKDIALLEKIVAIQERLGASNMAEGMEGAAFAMREMFSSDATSMVERFNMPRKVLNEIKNLKLEDQLVALDRVLDEMGFTQDMLDRQDSTGIAMYRQGIDKLKLSLMRMGEQGLEKVKPLLEQFNRLLDTDAFDRFVKFGGDMLGDFFGGVVNAVQRASSYIDSHFINNPDFQNLPDIKQKIAFIYADLESTFKTWWDDSGKTKVEKVAREMGKTVASGLWNGMKDFAKDYPVLSALIAGGGAASVAPGPLPVKAAAGVTAGATTLINAGTANLDAKRLAEQAAMRDAILNPKGLTGPTAIENVKPANWFMQQYYRMTGGAKPDGSHATGLSRVPKNGYVAELHQGERVLTRSEADKQDRRGNGDVNVTITGPVNIRKESDIDAIARALAREVSSSLGGAAYA</sequence>
<evidence type="ECO:0000313" key="2">
    <source>
        <dbReference type="Proteomes" id="UP000309676"/>
    </source>
</evidence>
<evidence type="ECO:0008006" key="3">
    <source>
        <dbReference type="Google" id="ProtNLM"/>
    </source>
</evidence>
<dbReference type="Proteomes" id="UP000309676">
    <property type="component" value="Unassembled WGS sequence"/>
</dbReference>
<organism evidence="1 2">
    <name type="scientific">Paenibacillus antri</name>
    <dbReference type="NCBI Taxonomy" id="2582848"/>
    <lineage>
        <taxon>Bacteria</taxon>
        <taxon>Bacillati</taxon>
        <taxon>Bacillota</taxon>
        <taxon>Bacilli</taxon>
        <taxon>Bacillales</taxon>
        <taxon>Paenibacillaceae</taxon>
        <taxon>Paenibacillus</taxon>
    </lineage>
</organism>
<accession>A0A5R9GG54</accession>
<proteinExistence type="predicted"/>
<evidence type="ECO:0000313" key="1">
    <source>
        <dbReference type="EMBL" id="TLS53396.1"/>
    </source>
</evidence>
<reference evidence="1 2" key="1">
    <citation type="submission" date="2019-05" db="EMBL/GenBank/DDBJ databases">
        <authorList>
            <person name="Narsing Rao M.P."/>
            <person name="Li W.J."/>
        </authorList>
    </citation>
    <scope>NUCLEOTIDE SEQUENCE [LARGE SCALE GENOMIC DNA]</scope>
    <source>
        <strain evidence="1 2">SYSU_K30003</strain>
    </source>
</reference>
<keyword evidence="2" id="KW-1185">Reference proteome</keyword>
<gene>
    <name evidence="1" type="ORF">FE782_03750</name>
</gene>
<comment type="caution">
    <text evidence="1">The sequence shown here is derived from an EMBL/GenBank/DDBJ whole genome shotgun (WGS) entry which is preliminary data.</text>
</comment>
<name>A0A5R9GG54_9BACL</name>